<evidence type="ECO:0000259" key="30">
    <source>
        <dbReference type="PROSITE" id="PS50262"/>
    </source>
</evidence>
<evidence type="ECO:0000256" key="20">
    <source>
        <dbReference type="ARBA" id="ARBA00037161"/>
    </source>
</evidence>
<evidence type="ECO:0000256" key="2">
    <source>
        <dbReference type="ARBA" id="ARBA00004651"/>
    </source>
</evidence>
<dbReference type="GO" id="GO:0004875">
    <property type="term" value="F:complement receptor activity"/>
    <property type="evidence" value="ECO:0007669"/>
    <property type="project" value="TreeGrafter"/>
</dbReference>
<dbReference type="Pfam" id="PF00001">
    <property type="entry name" value="7tm_1"/>
    <property type="match status" value="1"/>
</dbReference>
<dbReference type="PRINTS" id="PR00237">
    <property type="entry name" value="GPCRRHODOPSN"/>
</dbReference>
<comment type="similarity">
    <text evidence="19">Belongs to the chemokine-like receptor (CMKLR) family.</text>
</comment>
<accession>A0A8J6KUP1</accession>
<keyword evidence="14 29" id="KW-0472">Membrane</keyword>
<dbReference type="GO" id="GO:0004930">
    <property type="term" value="F:G protein-coupled receptor activity"/>
    <property type="evidence" value="ECO:0007669"/>
    <property type="project" value="UniProtKB-KW"/>
</dbReference>
<evidence type="ECO:0000256" key="21">
    <source>
        <dbReference type="ARBA" id="ARBA00039587"/>
    </source>
</evidence>
<dbReference type="Pfam" id="PF02580">
    <property type="entry name" value="Tyr_Deacylase"/>
    <property type="match status" value="1"/>
</dbReference>
<keyword evidence="10" id="KW-0378">Hydrolase</keyword>
<evidence type="ECO:0000256" key="8">
    <source>
        <dbReference type="ARBA" id="ARBA00022555"/>
    </source>
</evidence>
<dbReference type="InterPro" id="IPR017452">
    <property type="entry name" value="GPCR_Rhodpsn_7TM"/>
</dbReference>
<dbReference type="PRINTS" id="PR00526">
    <property type="entry name" value="FMETLEUPHER"/>
</dbReference>
<evidence type="ECO:0000256" key="27">
    <source>
        <dbReference type="ARBA" id="ARBA00077804"/>
    </source>
</evidence>
<evidence type="ECO:0000256" key="6">
    <source>
        <dbReference type="ARBA" id="ARBA00022475"/>
    </source>
</evidence>
<dbReference type="InterPro" id="IPR003732">
    <property type="entry name" value="Daa-tRNA_deacyls_DTD"/>
</dbReference>
<comment type="subunit">
    <text evidence="4">Homodimer.</text>
</comment>
<dbReference type="InterPro" id="IPR000276">
    <property type="entry name" value="GPCR_Rhodpsn"/>
</dbReference>
<keyword evidence="8" id="KW-0820">tRNA-binding</keyword>
<gene>
    <name evidence="31" type="ORF">LTLLF_137185</name>
</gene>
<keyword evidence="12 29" id="KW-1133">Transmembrane helix</keyword>
<proteinExistence type="inferred from homology"/>
<keyword evidence="17" id="KW-0325">Glycoprotein</keyword>
<evidence type="ECO:0000256" key="1">
    <source>
        <dbReference type="ARBA" id="ARBA00004496"/>
    </source>
</evidence>
<evidence type="ECO:0000256" key="29">
    <source>
        <dbReference type="SAM" id="Phobius"/>
    </source>
</evidence>
<dbReference type="GO" id="GO:0005886">
    <property type="term" value="C:plasma membrane"/>
    <property type="evidence" value="ECO:0007669"/>
    <property type="project" value="UniProtKB-SubCell"/>
</dbReference>
<evidence type="ECO:0000256" key="19">
    <source>
        <dbReference type="ARBA" id="ARBA00025736"/>
    </source>
</evidence>
<evidence type="ECO:0000256" key="16">
    <source>
        <dbReference type="ARBA" id="ARBA00023170"/>
    </source>
</evidence>
<evidence type="ECO:0000256" key="5">
    <source>
        <dbReference type="ARBA" id="ARBA00013056"/>
    </source>
</evidence>
<evidence type="ECO:0000256" key="7">
    <source>
        <dbReference type="ARBA" id="ARBA00022490"/>
    </source>
</evidence>
<dbReference type="Gene3D" id="3.50.80.10">
    <property type="entry name" value="D-tyrosyl-tRNA(Tyr) deacylase"/>
    <property type="match status" value="1"/>
</dbReference>
<evidence type="ECO:0000256" key="15">
    <source>
        <dbReference type="ARBA" id="ARBA00023157"/>
    </source>
</evidence>
<comment type="catalytic activity">
    <reaction evidence="22">
        <text>glycyl-tRNA(Ala) + H2O = tRNA(Ala) + glycine + H(+)</text>
        <dbReference type="Rhea" id="RHEA:53744"/>
        <dbReference type="Rhea" id="RHEA-COMP:9657"/>
        <dbReference type="Rhea" id="RHEA-COMP:13640"/>
        <dbReference type="ChEBI" id="CHEBI:15377"/>
        <dbReference type="ChEBI" id="CHEBI:15378"/>
        <dbReference type="ChEBI" id="CHEBI:57305"/>
        <dbReference type="ChEBI" id="CHEBI:78442"/>
        <dbReference type="ChEBI" id="CHEBI:78522"/>
        <dbReference type="EC" id="3.1.1.96"/>
    </reaction>
</comment>
<dbReference type="PANTHER" id="PTHR24225">
    <property type="entry name" value="CHEMOTACTIC RECEPTOR"/>
    <property type="match status" value="1"/>
</dbReference>
<feature type="transmembrane region" description="Helical" evidence="29">
    <location>
        <begin position="209"/>
        <end position="227"/>
    </location>
</feature>
<evidence type="ECO:0000256" key="25">
    <source>
        <dbReference type="ARBA" id="ARBA00051930"/>
    </source>
</evidence>
<evidence type="ECO:0000313" key="32">
    <source>
        <dbReference type="Proteomes" id="UP000710432"/>
    </source>
</evidence>
<protein>
    <recommendedName>
        <fullName evidence="26">D-aminoacyl-tRNA deacylase 2</fullName>
        <ecNumber evidence="5">3.1.1.96</ecNumber>
    </recommendedName>
    <alternativeName>
        <fullName evidence="28">Animalia-specific tRNA deacylase</fullName>
    </alternativeName>
    <alternativeName>
        <fullName evidence="27">L-alanyl-tRNA deacylase</fullName>
    </alternativeName>
    <alternativeName>
        <fullName evidence="21">Probable G-protein coupled receptor 33</fullName>
    </alternativeName>
</protein>
<dbReference type="Proteomes" id="UP000710432">
    <property type="component" value="Unassembled WGS sequence"/>
</dbReference>
<evidence type="ECO:0000256" key="23">
    <source>
        <dbReference type="ARBA" id="ARBA00048018"/>
    </source>
</evidence>
<comment type="subcellular location">
    <subcellularLocation>
        <location evidence="2">Cell membrane</location>
        <topology evidence="2">Multi-pass membrane protein</topology>
    </subcellularLocation>
    <subcellularLocation>
        <location evidence="1">Cytoplasm</location>
    </subcellularLocation>
</comment>
<dbReference type="Gene3D" id="1.20.1070.10">
    <property type="entry name" value="Rhodopsin 7-helix transmembrane proteins"/>
    <property type="match status" value="1"/>
</dbReference>
<dbReference type="GO" id="GO:0007200">
    <property type="term" value="P:phospholipase C-activating G protein-coupled receptor signaling pathway"/>
    <property type="evidence" value="ECO:0007669"/>
    <property type="project" value="TreeGrafter"/>
</dbReference>
<dbReference type="SUPFAM" id="SSF69500">
    <property type="entry name" value="DTD-like"/>
    <property type="match status" value="1"/>
</dbReference>
<evidence type="ECO:0000256" key="22">
    <source>
        <dbReference type="ARBA" id="ARBA00047676"/>
    </source>
</evidence>
<dbReference type="InterPro" id="IPR000826">
    <property type="entry name" value="Formyl_rcpt-rel"/>
</dbReference>
<feature type="transmembrane region" description="Helical" evidence="29">
    <location>
        <begin position="107"/>
        <end position="129"/>
    </location>
</feature>
<dbReference type="SUPFAM" id="SSF81321">
    <property type="entry name" value="Family A G protein-coupled receptor-like"/>
    <property type="match status" value="1"/>
</dbReference>
<keyword evidence="15" id="KW-1015">Disulfide bond</keyword>
<evidence type="ECO:0000256" key="10">
    <source>
        <dbReference type="ARBA" id="ARBA00022801"/>
    </source>
</evidence>
<comment type="function">
    <text evidence="20">Orphan receptor; could be a chemoattractant receptor.</text>
</comment>
<evidence type="ECO:0000256" key="26">
    <source>
        <dbReference type="ARBA" id="ARBA00067528"/>
    </source>
</evidence>
<keyword evidence="6" id="KW-1003">Cell membrane</keyword>
<keyword evidence="16 31" id="KW-0675">Receptor</keyword>
<dbReference type="GO" id="GO:0051499">
    <property type="term" value="F:D-aminoacyl-tRNA deacylase activity"/>
    <property type="evidence" value="ECO:0007669"/>
    <property type="project" value="UniProtKB-EC"/>
</dbReference>
<reference evidence="31" key="1">
    <citation type="submission" date="2020-03" db="EMBL/GenBank/DDBJ databases">
        <title>Studies in the Genomics of Life Span.</title>
        <authorList>
            <person name="Glass D."/>
        </authorList>
    </citation>
    <scope>NUCLEOTIDE SEQUENCE</scope>
    <source>
        <strain evidence="31">LTLLF</strain>
        <tissue evidence="31">Muscle</tissue>
    </source>
</reference>
<dbReference type="GO" id="GO:0005737">
    <property type="term" value="C:cytoplasm"/>
    <property type="evidence" value="ECO:0007669"/>
    <property type="project" value="UniProtKB-SubCell"/>
</dbReference>
<feature type="domain" description="G-protein coupled receptors family 1 profile" evidence="30">
    <location>
        <begin position="9"/>
        <end position="230"/>
    </location>
</feature>
<feature type="transmembrane region" description="Helical" evidence="29">
    <location>
        <begin position="25"/>
        <end position="47"/>
    </location>
</feature>
<sequence length="429" mass="48143">MSFIVGTISNGLYLWMLKFKMQRTVNTLLFFHLILSYFISMLVLPFLGVSYLQNNHWPFGIVLCKVFNSTLSVSMFASVFFLSAISVDRYLLTLHPVWSQQHRSLRWAFRIVLGVWISATILSVPYLVFRETHDDQKGRMVCQNNCLVTTNWENKDKQTLRGWIHAACFLGRFLLGFLLPFLVIVFCYKRVATKMREKGLFKSSKPFKVMMTAVISFFVCWMPYHVYSALVLAMNQSLLLQGGATGDGQSLRCACAVRSRAMADGSSTVQARALLQQCLHAHLQVRPADGDAAAQWVEIQRGLVIYVCFFKGADKELLPKMVNTLLNVKLSETENGKHVSILDLPGDVLIIPQATLGGRVKGKNMQYHANSGKEEGLALYSQFVSLCEKALAANSKCAEAGVVVAHGTYGNRQVLKLDTNGPYTHLIEF</sequence>
<keyword evidence="18" id="KW-0807">Transducer</keyword>
<comment type="catalytic activity">
    <reaction evidence="23">
        <text>a D-aminoacyl-tRNA + H2O = a tRNA + a D-alpha-amino acid + H(+)</text>
        <dbReference type="Rhea" id="RHEA:13953"/>
        <dbReference type="Rhea" id="RHEA-COMP:10123"/>
        <dbReference type="Rhea" id="RHEA-COMP:10124"/>
        <dbReference type="ChEBI" id="CHEBI:15377"/>
        <dbReference type="ChEBI" id="CHEBI:15378"/>
        <dbReference type="ChEBI" id="CHEBI:59871"/>
        <dbReference type="ChEBI" id="CHEBI:78442"/>
        <dbReference type="ChEBI" id="CHEBI:79333"/>
        <dbReference type="EC" id="3.1.1.96"/>
    </reaction>
</comment>
<evidence type="ECO:0000256" key="13">
    <source>
        <dbReference type="ARBA" id="ARBA00023040"/>
    </source>
</evidence>
<dbReference type="GO" id="GO:0000049">
    <property type="term" value="F:tRNA binding"/>
    <property type="evidence" value="ECO:0007669"/>
    <property type="project" value="UniProtKB-KW"/>
</dbReference>
<dbReference type="GO" id="GO:0007204">
    <property type="term" value="P:positive regulation of cytosolic calcium ion concentration"/>
    <property type="evidence" value="ECO:0007669"/>
    <property type="project" value="TreeGrafter"/>
</dbReference>
<comment type="catalytic activity">
    <reaction evidence="24">
        <text>L-alanyl-tRNA(Thr) + H2O = tRNA(Thr) + L-alanine + H(+)</text>
        <dbReference type="Rhea" id="RHEA:17793"/>
        <dbReference type="Rhea" id="RHEA-COMP:9670"/>
        <dbReference type="Rhea" id="RHEA-COMP:14576"/>
        <dbReference type="ChEBI" id="CHEBI:15377"/>
        <dbReference type="ChEBI" id="CHEBI:15378"/>
        <dbReference type="ChEBI" id="CHEBI:57972"/>
        <dbReference type="ChEBI" id="CHEBI:78442"/>
        <dbReference type="ChEBI" id="CHEBI:78497"/>
    </reaction>
</comment>
<evidence type="ECO:0000256" key="12">
    <source>
        <dbReference type="ARBA" id="ARBA00022989"/>
    </source>
</evidence>
<evidence type="ECO:0000256" key="28">
    <source>
        <dbReference type="ARBA" id="ARBA00082156"/>
    </source>
</evidence>
<evidence type="ECO:0000313" key="31">
    <source>
        <dbReference type="EMBL" id="KAH0514045.1"/>
    </source>
</evidence>
<comment type="similarity">
    <text evidence="3">Belongs to the DTD family.</text>
</comment>
<comment type="caution">
    <text evidence="31">The sequence shown here is derived from an EMBL/GenBank/DDBJ whole genome shotgun (WGS) entry which is preliminary data.</text>
</comment>
<organism evidence="31 32">
    <name type="scientific">Microtus ochrogaster</name>
    <name type="common">Prairie vole</name>
    <dbReference type="NCBI Taxonomy" id="79684"/>
    <lineage>
        <taxon>Eukaryota</taxon>
        <taxon>Metazoa</taxon>
        <taxon>Chordata</taxon>
        <taxon>Craniata</taxon>
        <taxon>Vertebrata</taxon>
        <taxon>Euteleostomi</taxon>
        <taxon>Mammalia</taxon>
        <taxon>Eutheria</taxon>
        <taxon>Euarchontoglires</taxon>
        <taxon>Glires</taxon>
        <taxon>Rodentia</taxon>
        <taxon>Myomorpha</taxon>
        <taxon>Muroidea</taxon>
        <taxon>Cricetidae</taxon>
        <taxon>Arvicolinae</taxon>
        <taxon>Microtus</taxon>
    </lineage>
</organism>
<evidence type="ECO:0000256" key="9">
    <source>
        <dbReference type="ARBA" id="ARBA00022692"/>
    </source>
</evidence>
<evidence type="ECO:0000256" key="18">
    <source>
        <dbReference type="ARBA" id="ARBA00023224"/>
    </source>
</evidence>
<dbReference type="GO" id="GO:0106105">
    <property type="term" value="F:Ala-tRNA(Thr) deacylase activity"/>
    <property type="evidence" value="ECO:0007669"/>
    <property type="project" value="UniProtKB-ARBA"/>
</dbReference>
<keyword evidence="9 29" id="KW-0812">Transmembrane</keyword>
<evidence type="ECO:0000256" key="11">
    <source>
        <dbReference type="ARBA" id="ARBA00022884"/>
    </source>
</evidence>
<feature type="transmembrane region" description="Helical" evidence="29">
    <location>
        <begin position="67"/>
        <end position="87"/>
    </location>
</feature>
<feature type="transmembrane region" description="Helical" evidence="29">
    <location>
        <begin position="163"/>
        <end position="188"/>
    </location>
</feature>
<dbReference type="FunFam" id="3.50.80.10:FF:000003">
    <property type="entry name" value="probable D-tyrosyl-tRNA(Tyr) deacylase 2"/>
    <property type="match status" value="1"/>
</dbReference>
<comment type="catalytic activity">
    <reaction evidence="25">
        <text>D-tyrosyl-tRNA(Tyr) + H2O = D-tyrosine + tRNA(Tyr)</text>
        <dbReference type="Rhea" id="RHEA:25347"/>
        <dbReference type="Rhea" id="RHEA-COMP:9707"/>
        <dbReference type="Rhea" id="RHEA-COMP:9872"/>
        <dbReference type="ChEBI" id="CHEBI:15377"/>
        <dbReference type="ChEBI" id="CHEBI:58570"/>
        <dbReference type="ChEBI" id="CHEBI:78442"/>
        <dbReference type="ChEBI" id="CHEBI:78723"/>
    </reaction>
</comment>
<dbReference type="InterPro" id="IPR023509">
    <property type="entry name" value="DTD-like_sf"/>
</dbReference>
<evidence type="ECO:0000256" key="4">
    <source>
        <dbReference type="ARBA" id="ARBA00011738"/>
    </source>
</evidence>
<dbReference type="GO" id="GO:0006954">
    <property type="term" value="P:inflammatory response"/>
    <property type="evidence" value="ECO:0007669"/>
    <property type="project" value="TreeGrafter"/>
</dbReference>
<dbReference type="EC" id="3.1.1.96" evidence="5"/>
<evidence type="ECO:0000256" key="24">
    <source>
        <dbReference type="ARBA" id="ARBA00050951"/>
    </source>
</evidence>
<dbReference type="PANTHER" id="PTHR24225:SF5">
    <property type="entry name" value="G-PROTEIN COUPLED RECEPTOR 33-RELATED"/>
    <property type="match status" value="1"/>
</dbReference>
<keyword evidence="7" id="KW-0963">Cytoplasm</keyword>
<keyword evidence="11" id="KW-0694">RNA-binding</keyword>
<keyword evidence="13" id="KW-0297">G-protein coupled receptor</keyword>
<dbReference type="EMBL" id="JAATJU010021300">
    <property type="protein sequence ID" value="KAH0514045.1"/>
    <property type="molecule type" value="Genomic_DNA"/>
</dbReference>
<evidence type="ECO:0000256" key="14">
    <source>
        <dbReference type="ARBA" id="ARBA00023136"/>
    </source>
</evidence>
<dbReference type="PROSITE" id="PS50262">
    <property type="entry name" value="G_PROTEIN_RECEP_F1_2"/>
    <property type="match status" value="1"/>
</dbReference>
<dbReference type="AlphaFoldDB" id="A0A8J6KUP1"/>
<name>A0A8J6KUP1_MICOH</name>
<evidence type="ECO:0000256" key="17">
    <source>
        <dbReference type="ARBA" id="ARBA00023180"/>
    </source>
</evidence>
<evidence type="ECO:0000256" key="3">
    <source>
        <dbReference type="ARBA" id="ARBA00009673"/>
    </source>
</evidence>